<dbReference type="EMBL" id="CP061854">
    <property type="protein sequence ID" value="QOD57691.1"/>
    <property type="molecule type" value="Genomic_DNA"/>
</dbReference>
<accession>A0A1Q9H577</accession>
<evidence type="ECO:0000313" key="2">
    <source>
        <dbReference type="EMBL" id="BAX53059.1"/>
    </source>
</evidence>
<feature type="domain" description="HTH cro/C1-type" evidence="1">
    <location>
        <begin position="21"/>
        <end position="70"/>
    </location>
</feature>
<dbReference type="GO" id="GO:0003677">
    <property type="term" value="F:DNA binding"/>
    <property type="evidence" value="ECO:0007669"/>
    <property type="project" value="InterPro"/>
</dbReference>
<organism evidence="2 4">
    <name type="scientific">Photobacterium damsela subsp. piscicida</name>
    <name type="common">Pasteurella piscicida</name>
    <dbReference type="NCBI Taxonomy" id="38294"/>
    <lineage>
        <taxon>Bacteria</taxon>
        <taxon>Pseudomonadati</taxon>
        <taxon>Pseudomonadota</taxon>
        <taxon>Gammaproteobacteria</taxon>
        <taxon>Vibrionales</taxon>
        <taxon>Vibrionaceae</taxon>
        <taxon>Photobacterium</taxon>
    </lineage>
</organism>
<reference evidence="4" key="2">
    <citation type="submission" date="2017-05" db="EMBL/GenBank/DDBJ databases">
        <title>Whole genome sequence of fish pathogenic bacteria, Photobacterium damselae subsp. piscicida, strain 91-197, isolated from hybrid striped bass (Morone sp.) in USA.</title>
        <authorList>
            <person name="Teru Y."/>
            <person name="Hikima J."/>
            <person name="Kono T."/>
            <person name="Sakai M."/>
            <person name="Takano T."/>
            <person name="Hawke J.P."/>
            <person name="Takeyama H."/>
            <person name="Aoki T."/>
        </authorList>
    </citation>
    <scope>NUCLEOTIDE SEQUENCE [LARGE SCALE GENOMIC DNA]</scope>
    <source>
        <strain evidence="4">91-197</strain>
    </source>
</reference>
<name>A0A1Q9H577_PHODP</name>
<dbReference type="SUPFAM" id="SSF47413">
    <property type="entry name" value="lambda repressor-like DNA-binding domains"/>
    <property type="match status" value="1"/>
</dbReference>
<dbReference type="EMBL" id="AP018045">
    <property type="protein sequence ID" value="BAX53059.1"/>
    <property type="molecule type" value="Genomic_DNA"/>
</dbReference>
<dbReference type="RefSeq" id="WP_044175719.1">
    <property type="nucleotide sequence ID" value="NZ_AP018045.1"/>
</dbReference>
<dbReference type="AlphaFoldDB" id="A0A1Q9H577"/>
<dbReference type="Proteomes" id="UP000218676">
    <property type="component" value="Chromosome 1"/>
</dbReference>
<evidence type="ECO:0000313" key="4">
    <source>
        <dbReference type="Proteomes" id="UP000218676"/>
    </source>
</evidence>
<dbReference type="InterPro" id="IPR010982">
    <property type="entry name" value="Lambda_DNA-bd_dom_sf"/>
</dbReference>
<dbReference type="CDD" id="cd00093">
    <property type="entry name" value="HTH_XRE"/>
    <property type="match status" value="1"/>
</dbReference>
<evidence type="ECO:0000313" key="3">
    <source>
        <dbReference type="EMBL" id="QOD57691.1"/>
    </source>
</evidence>
<gene>
    <name evidence="3" type="ORF">IC627_07515</name>
    <name evidence="2" type="ORF">PDPUS_1_01685</name>
</gene>
<evidence type="ECO:0000259" key="1">
    <source>
        <dbReference type="PROSITE" id="PS50943"/>
    </source>
</evidence>
<protein>
    <submittedName>
        <fullName evidence="2">Helix-turn-helix domain protein</fullName>
    </submittedName>
    <submittedName>
        <fullName evidence="3">Helix-turn-helix transcriptional regulator</fullName>
    </submittedName>
</protein>
<reference evidence="2" key="1">
    <citation type="journal article" date="2017" name="Genome Announc.">
        <title>Whole-Genome Sequence of Photobacterium damselae subsp. piscicida Strain 91-197, Isolated from Hybrid Striped Bass (Morone sp.) in the United States.</title>
        <authorList>
            <person name="Teru Y."/>
            <person name="Hikima J."/>
            <person name="Kono T."/>
            <person name="Sakai M."/>
            <person name="Takano T."/>
            <person name="Hawke J.P."/>
            <person name="Takeyama H."/>
            <person name="Aoki T."/>
        </authorList>
    </citation>
    <scope>NUCLEOTIDE SEQUENCE</scope>
    <source>
        <strain evidence="2">91-197</strain>
    </source>
</reference>
<dbReference type="InterPro" id="IPR001387">
    <property type="entry name" value="Cro/C1-type_HTH"/>
</dbReference>
<evidence type="ECO:0000313" key="5">
    <source>
        <dbReference type="Proteomes" id="UP000516656"/>
    </source>
</evidence>
<dbReference type="PROSITE" id="PS50943">
    <property type="entry name" value="HTH_CROC1"/>
    <property type="match status" value="1"/>
</dbReference>
<dbReference type="Gene3D" id="1.10.260.40">
    <property type="entry name" value="lambda repressor-like DNA-binding domains"/>
    <property type="match status" value="1"/>
</dbReference>
<sequence length="118" mass="13286">MQYTEQDRQVLHDTWMSHKAKMRITQIEMAKKLGLTQSEFSDILRGSKTIESSFVNDFCNRLGVDPVLTLPSLRQKAVAGMPGSVMLKNTITLDGTVQNVTFSGNQVVIEYEHNIKAQ</sequence>
<dbReference type="Proteomes" id="UP000516656">
    <property type="component" value="Chromosome 1"/>
</dbReference>
<proteinExistence type="predicted"/>
<reference evidence="3 5" key="3">
    <citation type="submission" date="2020-09" db="EMBL/GenBank/DDBJ databases">
        <title>Complete, closed and curated genome sequences of Photobacterium damselae subsp. piscicida isolates from Australia indicate localised evolution and additional plasmid-borne pathogenicity mechanisms.</title>
        <authorList>
            <person name="Baseggio L."/>
            <person name="Silayeva O."/>
            <person name="Buller N."/>
            <person name="Landos M."/>
            <person name="Engelstaedter J."/>
            <person name="Barnes A.C."/>
        </authorList>
    </citation>
    <scope>NUCLEOTIDE SEQUENCE [LARGE SCALE GENOMIC DNA]</scope>
    <source>
        <strain evidence="3 5">AS-16-0540-1</strain>
    </source>
</reference>